<dbReference type="InterPro" id="IPR024344">
    <property type="entry name" value="MDMPI_metal-binding"/>
</dbReference>
<dbReference type="AlphaFoldDB" id="A0A852U1Z9"/>
<proteinExistence type="predicted"/>
<evidence type="ECO:0000259" key="2">
    <source>
        <dbReference type="Pfam" id="PF11716"/>
    </source>
</evidence>
<feature type="region of interest" description="Disordered" evidence="1">
    <location>
        <begin position="55"/>
        <end position="89"/>
    </location>
</feature>
<keyword evidence="4" id="KW-1185">Reference proteome</keyword>
<gene>
    <name evidence="3" type="ORF">HDA32_005339</name>
</gene>
<accession>A0A852U1Z9</accession>
<dbReference type="InterPro" id="IPR034660">
    <property type="entry name" value="DinB/YfiT-like"/>
</dbReference>
<comment type="caution">
    <text evidence="3">The sequence shown here is derived from an EMBL/GenBank/DDBJ whole genome shotgun (WGS) entry which is preliminary data.</text>
</comment>
<name>A0A852U1Z9_9ACTN</name>
<dbReference type="Pfam" id="PF11716">
    <property type="entry name" value="MDMPI_N"/>
    <property type="match status" value="1"/>
</dbReference>
<dbReference type="GO" id="GO:0046872">
    <property type="term" value="F:metal ion binding"/>
    <property type="evidence" value="ECO:0007669"/>
    <property type="project" value="InterPro"/>
</dbReference>
<dbReference type="Proteomes" id="UP000589036">
    <property type="component" value="Unassembled WGS sequence"/>
</dbReference>
<protein>
    <recommendedName>
        <fullName evidence="2">Mycothiol-dependent maleylpyruvate isomerase metal-binding domain-containing protein</fullName>
    </recommendedName>
</protein>
<feature type="domain" description="Mycothiol-dependent maleylpyruvate isomerase metal-binding" evidence="2">
    <location>
        <begin position="8"/>
        <end position="78"/>
    </location>
</feature>
<evidence type="ECO:0000313" key="4">
    <source>
        <dbReference type="Proteomes" id="UP000589036"/>
    </source>
</evidence>
<dbReference type="SUPFAM" id="SSF109854">
    <property type="entry name" value="DinB/YfiT-like putative metalloenzymes"/>
    <property type="match status" value="1"/>
</dbReference>
<sequence>MNEQLDLEPAANRMRALTAEITDDDLTAPTPCAGCSAGDLFDHVSGLALAFRLAAEKASSPSDGPPPQPSAANLPADWRERLARRSMTS</sequence>
<dbReference type="EMBL" id="JACCCC010000001">
    <property type="protein sequence ID" value="NYE50219.1"/>
    <property type="molecule type" value="Genomic_DNA"/>
</dbReference>
<reference evidence="3 4" key="1">
    <citation type="submission" date="2020-07" db="EMBL/GenBank/DDBJ databases">
        <title>Sequencing the genomes of 1000 actinobacteria strains.</title>
        <authorList>
            <person name="Klenk H.-P."/>
        </authorList>
    </citation>
    <scope>NUCLEOTIDE SEQUENCE [LARGE SCALE GENOMIC DNA]</scope>
    <source>
        <strain evidence="3 4">CXB654</strain>
    </source>
</reference>
<organism evidence="3 4">
    <name type="scientific">Spinactinospora alkalitolerans</name>
    <dbReference type="NCBI Taxonomy" id="687207"/>
    <lineage>
        <taxon>Bacteria</taxon>
        <taxon>Bacillati</taxon>
        <taxon>Actinomycetota</taxon>
        <taxon>Actinomycetes</taxon>
        <taxon>Streptosporangiales</taxon>
        <taxon>Nocardiopsidaceae</taxon>
        <taxon>Spinactinospora</taxon>
    </lineage>
</organism>
<evidence type="ECO:0000256" key="1">
    <source>
        <dbReference type="SAM" id="MobiDB-lite"/>
    </source>
</evidence>
<evidence type="ECO:0000313" key="3">
    <source>
        <dbReference type="EMBL" id="NYE50219.1"/>
    </source>
</evidence>
<dbReference type="RefSeq" id="WP_312863338.1">
    <property type="nucleotide sequence ID" value="NZ_BAAAYY010000014.1"/>
</dbReference>
<dbReference type="Gene3D" id="1.20.120.450">
    <property type="entry name" value="dinb family like domain"/>
    <property type="match status" value="1"/>
</dbReference>